<dbReference type="PANTHER" id="PTHR10357:SF205">
    <property type="entry name" value="O-GLYCOSYL HYDROLASE FAMILY 13"/>
    <property type="match status" value="1"/>
</dbReference>
<evidence type="ECO:0000313" key="16">
    <source>
        <dbReference type="Proteomes" id="UP000095591"/>
    </source>
</evidence>
<dbReference type="SMART" id="SM00642">
    <property type="entry name" value="Aamy"/>
    <property type="match status" value="1"/>
</dbReference>
<dbReference type="GO" id="GO:0031216">
    <property type="term" value="F:neopullulanase activity"/>
    <property type="evidence" value="ECO:0007669"/>
    <property type="project" value="UniProtKB-EC"/>
</dbReference>
<evidence type="ECO:0000313" key="12">
    <source>
        <dbReference type="EMBL" id="RHD75724.1"/>
    </source>
</evidence>
<evidence type="ECO:0000313" key="18">
    <source>
        <dbReference type="Proteomes" id="UP000284660"/>
    </source>
</evidence>
<dbReference type="CDD" id="cd11349">
    <property type="entry name" value="AmyAc_3"/>
    <property type="match status" value="1"/>
</dbReference>
<evidence type="ECO:0000313" key="21">
    <source>
        <dbReference type="Proteomes" id="UP000441358"/>
    </source>
</evidence>
<dbReference type="SUPFAM" id="SSF51011">
    <property type="entry name" value="Glycosyl hydrolase domain"/>
    <property type="match status" value="1"/>
</dbReference>
<evidence type="ECO:0000313" key="2">
    <source>
        <dbReference type="EMBL" id="CUN19386.1"/>
    </source>
</evidence>
<dbReference type="Proteomes" id="UP000195950">
    <property type="component" value="Unassembled WGS sequence"/>
</dbReference>
<evidence type="ECO:0000313" key="24">
    <source>
        <dbReference type="Proteomes" id="UP000461276"/>
    </source>
</evidence>
<dbReference type="Pfam" id="PF00128">
    <property type="entry name" value="Alpha-amylase"/>
    <property type="match status" value="1"/>
</dbReference>
<dbReference type="PANTHER" id="PTHR10357">
    <property type="entry name" value="ALPHA-AMYLASE FAMILY MEMBER"/>
    <property type="match status" value="1"/>
</dbReference>
<dbReference type="EMBL" id="CYYK01000003">
    <property type="protein sequence ID" value="CUN78430.1"/>
    <property type="molecule type" value="Genomic_DNA"/>
</dbReference>
<evidence type="ECO:0000313" key="11">
    <source>
        <dbReference type="EMBL" id="OUP16056.1"/>
    </source>
</evidence>
<evidence type="ECO:0000313" key="14">
    <source>
        <dbReference type="Proteomes" id="UP000095332"/>
    </source>
</evidence>
<feature type="domain" description="Glycosyl hydrolase family 13 catalytic" evidence="1">
    <location>
        <begin position="14"/>
        <end position="425"/>
    </location>
</feature>
<dbReference type="EMBL" id="WKMY01000002">
    <property type="protein sequence ID" value="MRY92536.1"/>
    <property type="molecule type" value="Genomic_DNA"/>
</dbReference>
<keyword evidence="2" id="KW-0378">Hydrolase</keyword>
<protein>
    <submittedName>
        <fullName evidence="5">Alpha-amylase</fullName>
    </submittedName>
    <submittedName>
        <fullName evidence="2">Neopullulanase 2</fullName>
        <ecNumber evidence="2">3.2.1.135</ecNumber>
    </submittedName>
</protein>
<dbReference type="GO" id="GO:0009313">
    <property type="term" value="P:oligosaccharide catabolic process"/>
    <property type="evidence" value="ECO:0007669"/>
    <property type="project" value="TreeGrafter"/>
</dbReference>
<organism evidence="2 16">
    <name type="scientific">Parabacteroides distasonis</name>
    <dbReference type="NCBI Taxonomy" id="823"/>
    <lineage>
        <taxon>Bacteria</taxon>
        <taxon>Pseudomonadati</taxon>
        <taxon>Bacteroidota</taxon>
        <taxon>Bacteroidia</taxon>
        <taxon>Bacteroidales</taxon>
        <taxon>Tannerellaceae</taxon>
        <taxon>Parabacteroides</taxon>
    </lineage>
</organism>
<dbReference type="AlphaFoldDB" id="A0A173ZS71"/>
<dbReference type="InterPro" id="IPR017853">
    <property type="entry name" value="GH"/>
</dbReference>
<dbReference type="Proteomes" id="UP000441609">
    <property type="component" value="Unassembled WGS sequence"/>
</dbReference>
<reference evidence="14 15" key="1">
    <citation type="submission" date="2015-09" db="EMBL/GenBank/DDBJ databases">
        <authorList>
            <consortium name="Pathogen Informatics"/>
        </authorList>
    </citation>
    <scope>NUCLEOTIDE SEQUENCE [LARGE SCALE GENOMIC DNA]</scope>
    <source>
        <strain evidence="3 15">2789STDY5608822</strain>
        <strain evidence="2 16">2789STDY5608872</strain>
        <strain evidence="4 14">2789STDY5834948</strain>
    </source>
</reference>
<evidence type="ECO:0000313" key="15">
    <source>
        <dbReference type="Proteomes" id="UP000095455"/>
    </source>
</evidence>
<dbReference type="Gene3D" id="3.20.20.80">
    <property type="entry name" value="Glycosidases"/>
    <property type="match status" value="2"/>
</dbReference>
<dbReference type="EMBL" id="VOHW01000019">
    <property type="protein sequence ID" value="TWV58621.1"/>
    <property type="molecule type" value="Genomic_DNA"/>
</dbReference>
<evidence type="ECO:0000313" key="10">
    <source>
        <dbReference type="EMBL" id="MSB73124.1"/>
    </source>
</evidence>
<dbReference type="Proteomes" id="UP000432516">
    <property type="component" value="Unassembled WGS sequence"/>
</dbReference>
<evidence type="ECO:0000313" key="6">
    <source>
        <dbReference type="EMBL" id="MRY92536.1"/>
    </source>
</evidence>
<evidence type="ECO:0000313" key="19">
    <source>
        <dbReference type="Proteomes" id="UP000315827"/>
    </source>
</evidence>
<reference evidence="11" key="3">
    <citation type="journal article" date="2018" name="BMC Genomics">
        <title>Whole genome sequencing and function prediction of 133 gut anaerobes isolated from chicken caecum in pure cultures.</title>
        <authorList>
            <person name="Medvecky M."/>
            <person name="Cejkova D."/>
            <person name="Polansky O."/>
            <person name="Karasova D."/>
            <person name="Kubasova T."/>
            <person name="Cizek A."/>
            <person name="Rychlik I."/>
        </authorList>
    </citation>
    <scope>NUCLEOTIDE SEQUENCE</scope>
    <source>
        <strain evidence="11">An199</strain>
    </source>
</reference>
<accession>A0A173ZS71</accession>
<dbReference type="EMBL" id="WKMX01000011">
    <property type="protein sequence ID" value="MRZ07072.1"/>
    <property type="molecule type" value="Genomic_DNA"/>
</dbReference>
<dbReference type="Proteomes" id="UP000471216">
    <property type="component" value="Unassembled WGS sequence"/>
</dbReference>
<evidence type="ECO:0000259" key="1">
    <source>
        <dbReference type="SMART" id="SM00642"/>
    </source>
</evidence>
<reference evidence="20 21" key="5">
    <citation type="journal article" date="2019" name="Nat. Med.">
        <title>A library of human gut bacterial isolates paired with longitudinal multiomics data enables mechanistic microbiome research.</title>
        <authorList>
            <person name="Poyet M."/>
            <person name="Groussin M."/>
            <person name="Gibbons S.M."/>
            <person name="Avila-Pacheco J."/>
            <person name="Jiang X."/>
            <person name="Kearney S.M."/>
            <person name="Perrotta A.R."/>
            <person name="Berdy B."/>
            <person name="Zhao S."/>
            <person name="Lieberman T.D."/>
            <person name="Swanson P.K."/>
            <person name="Smith M."/>
            <person name="Roesemann S."/>
            <person name="Alexander J.E."/>
            <person name="Rich S.A."/>
            <person name="Livny J."/>
            <person name="Vlamakis H."/>
            <person name="Clish C."/>
            <person name="Bullock K."/>
            <person name="Deik A."/>
            <person name="Scott J."/>
            <person name="Pierce K.A."/>
            <person name="Xavier R.J."/>
            <person name="Alm E.J."/>
        </authorList>
    </citation>
    <scope>NUCLEOTIDE SEQUENCE [LARGE SCALE GENOMIC DNA]</scope>
    <source>
        <strain evidence="7 25">BIOML-A10</strain>
        <strain evidence="5 23">BIOML-A11</strain>
        <strain evidence="9 20">BIOML-A2</strain>
        <strain evidence="10 22">BIOML-A20</strain>
        <strain evidence="8 21">BIOML-A32</strain>
        <strain evidence="6 24">BIOML-A9</strain>
    </source>
</reference>
<dbReference type="Proteomes" id="UP000441358">
    <property type="component" value="Unassembled WGS sequence"/>
</dbReference>
<reference evidence="12 18" key="4">
    <citation type="submission" date="2018-08" db="EMBL/GenBank/DDBJ databases">
        <title>A genome reference for cultivated species of the human gut microbiota.</title>
        <authorList>
            <person name="Zou Y."/>
            <person name="Xue W."/>
            <person name="Luo G."/>
        </authorList>
    </citation>
    <scope>NUCLEOTIDE SEQUENCE [LARGE SCALE GENOMIC DNA]</scope>
    <source>
        <strain evidence="12 18">AM30-4</strain>
    </source>
</reference>
<reference evidence="17" key="2">
    <citation type="submission" date="2017-04" db="EMBL/GenBank/DDBJ databases">
        <title>Function of individual gut microbiota members based on whole genome sequencing of pure cultures obtained from chicken caecum.</title>
        <authorList>
            <person name="Medvecky M."/>
            <person name="Cejkova D."/>
            <person name="Polansky O."/>
            <person name="Karasova D."/>
            <person name="Kubasova T."/>
            <person name="Cizek A."/>
            <person name="Rychlik I."/>
        </authorList>
    </citation>
    <scope>NUCLEOTIDE SEQUENCE [LARGE SCALE GENOMIC DNA]</scope>
    <source>
        <strain evidence="17">An199</strain>
    </source>
</reference>
<sequence>MNAMEQKNKMVIYQVFPRWFGNLRPSPVMNGSLAENGVGKFSAFTPLALSKIKELGVTHVWYTGVIEHATKTDYTMFGIRKDHSAVVKGKAGSPYAIKDYYDIDPDLADNIQNRMSEFEDLVKRTHEAGMKVIIDFVPNHVARQYFSDAREPFVEDLGQTDNVSKAFDVNNNFYYLPGQTLTLRFDPQREEDFAYSEFPAKVTGNNHFDAYPSQNDWYETVKLNYGVDYMHGGACHFNTIPNTWEKMLEILLFWADKGVDGFRCDMAEMVPVEFWNWVIPQVKKVRDVIFIAEVYNPDEYRNYIYTGHFDYLYDKVGLYDTVRAVMCGQAPASNISHCWQSLEGIQKNMLNFLENHDEQRVASDFFAGDARPGIPGMIVSAAMNTNPVMIYSGQELGERGMDAEGFSGRDGRTTIFDYWSVESLRNWNNNGLFDGAKLTPAERSLREMYAKLLNVVRSEPVIVEGAFYDLMYANSGNPYFNPNRQYAFLRKWKNEVLLVVVNFDRADQCVWVNIPVEAFKALDFEDNKPAELTDLLTGETTISTLTDAYPYQVKLPAYSGKMLKFSFLHK</sequence>
<dbReference type="Proteomes" id="UP000461276">
    <property type="component" value="Unassembled WGS sequence"/>
</dbReference>
<proteinExistence type="predicted"/>
<dbReference type="EMBL" id="WKMO01000005">
    <property type="protein sequence ID" value="MSB73124.1"/>
    <property type="molecule type" value="Genomic_DNA"/>
</dbReference>
<dbReference type="Proteomes" id="UP000095455">
    <property type="component" value="Unassembled WGS sequence"/>
</dbReference>
<evidence type="ECO:0000313" key="25">
    <source>
        <dbReference type="Proteomes" id="UP000471216"/>
    </source>
</evidence>
<reference evidence="13 19" key="6">
    <citation type="submission" date="2019-07" db="EMBL/GenBank/DDBJ databases">
        <title>Genome sequencing of Parabacteroides distasonis iSURF_7.</title>
        <authorList>
            <person name="Degefu H.N."/>
            <person name="Ruoff K.L."/>
            <person name="Price C.E."/>
            <person name="Valls R.A."/>
            <person name="O'Toole G.A."/>
        </authorList>
    </citation>
    <scope>NUCLEOTIDE SEQUENCE [LARGE SCALE GENOMIC DNA]</scope>
    <source>
        <strain evidence="13 19">CFPLTA003_1B</strain>
    </source>
</reference>
<dbReference type="SUPFAM" id="SSF51445">
    <property type="entry name" value="(Trans)glycosidases"/>
    <property type="match status" value="1"/>
</dbReference>
<evidence type="ECO:0000313" key="17">
    <source>
        <dbReference type="Proteomes" id="UP000195950"/>
    </source>
</evidence>
<dbReference type="Proteomes" id="UP000450599">
    <property type="component" value="Unassembled WGS sequence"/>
</dbReference>
<evidence type="ECO:0000313" key="23">
    <source>
        <dbReference type="Proteomes" id="UP000450599"/>
    </source>
</evidence>
<evidence type="ECO:0000313" key="13">
    <source>
        <dbReference type="EMBL" id="TWV58621.1"/>
    </source>
</evidence>
<gene>
    <name evidence="2" type="primary">tvaII_1</name>
    <name evidence="3" type="synonym">tvaII</name>
    <name evidence="11" type="ORF">B5F32_16195</name>
    <name evidence="12" type="ORF">DW782_08715</name>
    <name evidence="3" type="ORF">ERS852380_01006</name>
    <name evidence="2" type="ORF">ERS852429_02407</name>
    <name evidence="4" type="ORF">ERS852560_00831</name>
    <name evidence="13" type="ORF">FSA05_20745</name>
    <name evidence="7" type="ORF">GKD54_12775</name>
    <name evidence="5" type="ORF">GKD58_05830</name>
    <name evidence="8" type="ORF">GKD66_18760</name>
    <name evidence="6" type="ORF">GKD67_04640</name>
    <name evidence="9" type="ORF">GKD68_12080</name>
    <name evidence="10" type="ORF">GKD70_07455</name>
</gene>
<dbReference type="Proteomes" id="UP000095332">
    <property type="component" value="Unassembled WGS sequence"/>
</dbReference>
<name>A0A173ZS71_PARDI</name>
<evidence type="ECO:0000313" key="8">
    <source>
        <dbReference type="EMBL" id="MRZ52226.1"/>
    </source>
</evidence>
<dbReference type="EC" id="3.2.1.135" evidence="2"/>
<keyword evidence="2" id="KW-0326">Glycosidase</keyword>
<dbReference type="Proteomes" id="UP000315827">
    <property type="component" value="Unassembled WGS sequence"/>
</dbReference>
<dbReference type="EMBL" id="CZBM01000002">
    <property type="protein sequence ID" value="CUP85492.1"/>
    <property type="molecule type" value="Genomic_DNA"/>
</dbReference>
<evidence type="ECO:0000313" key="4">
    <source>
        <dbReference type="EMBL" id="CUP85492.1"/>
    </source>
</evidence>
<dbReference type="Proteomes" id="UP000284660">
    <property type="component" value="Unassembled WGS sequence"/>
</dbReference>
<dbReference type="EMBL" id="QSJN01000004">
    <property type="protein sequence ID" value="RHD75724.1"/>
    <property type="molecule type" value="Genomic_DNA"/>
</dbReference>
<dbReference type="Gene3D" id="2.60.40.1180">
    <property type="entry name" value="Golgi alpha-mannosidase II"/>
    <property type="match status" value="1"/>
</dbReference>
<dbReference type="EMBL" id="WKNE01000008">
    <property type="protein sequence ID" value="MRZ55484.1"/>
    <property type="molecule type" value="Genomic_DNA"/>
</dbReference>
<dbReference type="EMBL" id="NFJX01000017">
    <property type="protein sequence ID" value="OUP16056.1"/>
    <property type="molecule type" value="Genomic_DNA"/>
</dbReference>
<dbReference type="EMBL" id="CYXP01000005">
    <property type="protein sequence ID" value="CUN19386.1"/>
    <property type="molecule type" value="Genomic_DNA"/>
</dbReference>
<dbReference type="GO" id="GO:0004556">
    <property type="term" value="F:alpha-amylase activity"/>
    <property type="evidence" value="ECO:0007669"/>
    <property type="project" value="TreeGrafter"/>
</dbReference>
<evidence type="ECO:0000313" key="7">
    <source>
        <dbReference type="EMBL" id="MRZ07072.1"/>
    </source>
</evidence>
<evidence type="ECO:0000313" key="5">
    <source>
        <dbReference type="EMBL" id="MRY83780.1"/>
    </source>
</evidence>
<dbReference type="OrthoDB" id="9805159at2"/>
<evidence type="ECO:0000313" key="3">
    <source>
        <dbReference type="EMBL" id="CUN78430.1"/>
    </source>
</evidence>
<evidence type="ECO:0000313" key="9">
    <source>
        <dbReference type="EMBL" id="MRZ55484.1"/>
    </source>
</evidence>
<dbReference type="EMBL" id="WKMC01000016">
    <property type="protein sequence ID" value="MRZ52226.1"/>
    <property type="molecule type" value="Genomic_DNA"/>
</dbReference>
<dbReference type="InterPro" id="IPR013780">
    <property type="entry name" value="Glyco_hydro_b"/>
</dbReference>
<dbReference type="InterPro" id="IPR006047">
    <property type="entry name" value="GH13_cat_dom"/>
</dbReference>
<evidence type="ECO:0000313" key="20">
    <source>
        <dbReference type="Proteomes" id="UP000432516"/>
    </source>
</evidence>
<evidence type="ECO:0000313" key="22">
    <source>
        <dbReference type="Proteomes" id="UP000441609"/>
    </source>
</evidence>
<dbReference type="Proteomes" id="UP000095591">
    <property type="component" value="Unassembled WGS sequence"/>
</dbReference>
<dbReference type="EMBL" id="WKMW01000004">
    <property type="protein sequence ID" value="MRY83780.1"/>
    <property type="molecule type" value="Genomic_DNA"/>
</dbReference>